<evidence type="ECO:0000313" key="2">
    <source>
        <dbReference type="Proteomes" id="UP001150581"/>
    </source>
</evidence>
<sequence>MVGYPESLTDPSYRGQILVLTYPLIGNYGVPSREELDPLLKDLPAYFESNQIHVAALVVGQASAEFSHHLATSSLGDWLKSEGVPAIYGVDTRAITKCIREEGVMLGKLLFPTSIVGESDSRAVAEDPETSALLPEYQNVTWVDPNATNLVADVSCKEPKLYSPAPETAIKRPDGRTVRIVAVDIGMKYNQIRCFVKRGVELLVVPWDYDFLSLADSMDGLFLSNGPGDPTTITATIERVRAALALKKFPIFGICLGHQVFALASGAQTEKMKYGNRGQNIPCTDMLTGRCYITSQNHGYA</sequence>
<keyword evidence="2" id="KW-1185">Reference proteome</keyword>
<proteinExistence type="predicted"/>
<gene>
    <name evidence="1" type="primary">URA2_6</name>
    <name evidence="1" type="ORF">LPJ66_011692</name>
</gene>
<feature type="non-terminal residue" evidence="1">
    <location>
        <position position="301"/>
    </location>
</feature>
<evidence type="ECO:0000313" key="1">
    <source>
        <dbReference type="EMBL" id="KAJ1879427.1"/>
    </source>
</evidence>
<comment type="caution">
    <text evidence="1">The sequence shown here is derived from an EMBL/GenBank/DDBJ whole genome shotgun (WGS) entry which is preliminary data.</text>
</comment>
<dbReference type="Proteomes" id="UP001150581">
    <property type="component" value="Unassembled WGS sequence"/>
</dbReference>
<reference evidence="1" key="1">
    <citation type="submission" date="2022-07" db="EMBL/GenBank/DDBJ databases">
        <title>Phylogenomic reconstructions and comparative analyses of Kickxellomycotina fungi.</title>
        <authorList>
            <person name="Reynolds N.K."/>
            <person name="Stajich J.E."/>
            <person name="Barry K."/>
            <person name="Grigoriev I.V."/>
            <person name="Crous P."/>
            <person name="Smith M.E."/>
        </authorList>
    </citation>
    <scope>NUCLEOTIDE SEQUENCE</scope>
    <source>
        <strain evidence="1">Benny 63K</strain>
    </source>
</reference>
<dbReference type="EMBL" id="JANBPG010003731">
    <property type="protein sequence ID" value="KAJ1879427.1"/>
    <property type="molecule type" value="Genomic_DNA"/>
</dbReference>
<protein>
    <submittedName>
        <fullName evidence="1">Carbamoyl-phosphate synthase</fullName>
    </submittedName>
</protein>
<accession>A0ACC1HX01</accession>
<organism evidence="1 2">
    <name type="scientific">Kickxella alabastrina</name>
    <dbReference type="NCBI Taxonomy" id="61397"/>
    <lineage>
        <taxon>Eukaryota</taxon>
        <taxon>Fungi</taxon>
        <taxon>Fungi incertae sedis</taxon>
        <taxon>Zoopagomycota</taxon>
        <taxon>Kickxellomycotina</taxon>
        <taxon>Kickxellomycetes</taxon>
        <taxon>Kickxellales</taxon>
        <taxon>Kickxellaceae</taxon>
        <taxon>Kickxella</taxon>
    </lineage>
</organism>
<name>A0ACC1HX01_9FUNG</name>